<evidence type="ECO:0000256" key="4">
    <source>
        <dbReference type="ARBA" id="ARBA00022853"/>
    </source>
</evidence>
<evidence type="ECO:0000256" key="3">
    <source>
        <dbReference type="ARBA" id="ARBA00022679"/>
    </source>
</evidence>
<dbReference type="GO" id="GO:0005634">
    <property type="term" value="C:nucleus"/>
    <property type="evidence" value="ECO:0007669"/>
    <property type="project" value="UniProtKB-SubCell"/>
</dbReference>
<evidence type="ECO:0000256" key="1">
    <source>
        <dbReference type="ARBA" id="ARBA00004123"/>
    </source>
</evidence>
<gene>
    <name evidence="11" type="ORF">CAEBREN_22307</name>
</gene>
<feature type="compositionally biased region" description="Polar residues" evidence="9">
    <location>
        <begin position="51"/>
        <end position="72"/>
    </location>
</feature>
<dbReference type="Pfam" id="PF08214">
    <property type="entry name" value="HAT_KAT11"/>
    <property type="match status" value="1"/>
</dbReference>
<dbReference type="eggNOG" id="KOG1778">
    <property type="taxonomic scope" value="Eukaryota"/>
</dbReference>
<dbReference type="InParanoid" id="G0P860"/>
<evidence type="ECO:0000256" key="8">
    <source>
        <dbReference type="ARBA" id="ARBA00048017"/>
    </source>
</evidence>
<dbReference type="OMA" id="EDECAKF"/>
<dbReference type="InterPro" id="IPR013178">
    <property type="entry name" value="Histone_AcTrfase_Rtt109/CBP"/>
</dbReference>
<feature type="domain" description="CBP/p300-type HAT" evidence="10">
    <location>
        <begin position="229"/>
        <end position="559"/>
    </location>
</feature>
<keyword evidence="6" id="KW-0804">Transcription</keyword>
<evidence type="ECO:0000259" key="10">
    <source>
        <dbReference type="PROSITE" id="PS51727"/>
    </source>
</evidence>
<evidence type="ECO:0000256" key="5">
    <source>
        <dbReference type="ARBA" id="ARBA00023015"/>
    </source>
</evidence>
<keyword evidence="5" id="KW-0805">Transcription regulation</keyword>
<dbReference type="EC" id="2.3.1.48" evidence="2"/>
<comment type="catalytic activity">
    <reaction evidence="8">
        <text>L-lysyl-[protein] + acetyl-CoA = N(6)-acetyl-L-lysyl-[protein] + CoA + H(+)</text>
        <dbReference type="Rhea" id="RHEA:45948"/>
        <dbReference type="Rhea" id="RHEA-COMP:9752"/>
        <dbReference type="Rhea" id="RHEA-COMP:10731"/>
        <dbReference type="ChEBI" id="CHEBI:15378"/>
        <dbReference type="ChEBI" id="CHEBI:29969"/>
        <dbReference type="ChEBI" id="CHEBI:57287"/>
        <dbReference type="ChEBI" id="CHEBI:57288"/>
        <dbReference type="ChEBI" id="CHEBI:61930"/>
        <dbReference type="EC" id="2.3.1.48"/>
    </reaction>
</comment>
<dbReference type="GO" id="GO:0003713">
    <property type="term" value="F:transcription coactivator activity"/>
    <property type="evidence" value="ECO:0007669"/>
    <property type="project" value="TreeGrafter"/>
</dbReference>
<dbReference type="PROSITE" id="PS51727">
    <property type="entry name" value="CBP_P300_HAT"/>
    <property type="match status" value="1"/>
</dbReference>
<keyword evidence="4" id="KW-0156">Chromatin regulator</keyword>
<keyword evidence="3" id="KW-0808">Transferase</keyword>
<dbReference type="GO" id="GO:0031490">
    <property type="term" value="F:chromatin DNA binding"/>
    <property type="evidence" value="ECO:0007669"/>
    <property type="project" value="TreeGrafter"/>
</dbReference>
<feature type="region of interest" description="Disordered" evidence="9">
    <location>
        <begin position="51"/>
        <end position="123"/>
    </location>
</feature>
<keyword evidence="7" id="KW-0539">Nucleus</keyword>
<dbReference type="OrthoDB" id="899at2759"/>
<dbReference type="GO" id="GO:0000123">
    <property type="term" value="C:histone acetyltransferase complex"/>
    <property type="evidence" value="ECO:0007669"/>
    <property type="project" value="TreeGrafter"/>
</dbReference>
<evidence type="ECO:0000256" key="6">
    <source>
        <dbReference type="ARBA" id="ARBA00023163"/>
    </source>
</evidence>
<comment type="subcellular location">
    <subcellularLocation>
        <location evidence="1">Nucleus</location>
    </subcellularLocation>
</comment>
<evidence type="ECO:0000256" key="9">
    <source>
        <dbReference type="SAM" id="MobiDB-lite"/>
    </source>
</evidence>
<keyword evidence="12" id="KW-1185">Reference proteome</keyword>
<dbReference type="InterPro" id="IPR031162">
    <property type="entry name" value="CBP_P300_HAT"/>
</dbReference>
<dbReference type="AlphaFoldDB" id="G0P860"/>
<protein>
    <recommendedName>
        <fullName evidence="2">histone acetyltransferase</fullName>
        <ecNumber evidence="2">2.3.1.48</ecNumber>
    </recommendedName>
</protein>
<feature type="compositionally biased region" description="Low complexity" evidence="9">
    <location>
        <begin position="108"/>
        <end position="120"/>
    </location>
</feature>
<dbReference type="PANTHER" id="PTHR13808">
    <property type="entry name" value="CBP/P300-RELATED"/>
    <property type="match status" value="1"/>
</dbReference>
<proteinExistence type="predicted"/>
<evidence type="ECO:0000256" key="2">
    <source>
        <dbReference type="ARBA" id="ARBA00013184"/>
    </source>
</evidence>
<dbReference type="STRING" id="135651.G0P860"/>
<dbReference type="EMBL" id="GL380126">
    <property type="protein sequence ID" value="EGT47615.1"/>
    <property type="molecule type" value="Genomic_DNA"/>
</dbReference>
<evidence type="ECO:0000313" key="11">
    <source>
        <dbReference type="EMBL" id="EGT47615.1"/>
    </source>
</evidence>
<feature type="compositionally biased region" description="Polar residues" evidence="9">
    <location>
        <begin position="80"/>
        <end position="92"/>
    </location>
</feature>
<dbReference type="HOGENOM" id="CLU_024762_1_0_1"/>
<dbReference type="Proteomes" id="UP000008068">
    <property type="component" value="Unassembled WGS sequence"/>
</dbReference>
<dbReference type="PANTHER" id="PTHR13808:SF1">
    <property type="entry name" value="HISTONE ACETYLTRANSFERASE"/>
    <property type="match status" value="1"/>
</dbReference>
<organism evidence="12">
    <name type="scientific">Caenorhabditis brenneri</name>
    <name type="common">Nematode worm</name>
    <dbReference type="NCBI Taxonomy" id="135651"/>
    <lineage>
        <taxon>Eukaryota</taxon>
        <taxon>Metazoa</taxon>
        <taxon>Ecdysozoa</taxon>
        <taxon>Nematoda</taxon>
        <taxon>Chromadorea</taxon>
        <taxon>Rhabditida</taxon>
        <taxon>Rhabditina</taxon>
        <taxon>Rhabditomorpha</taxon>
        <taxon>Rhabditoidea</taxon>
        <taxon>Rhabditidae</taxon>
        <taxon>Peloderinae</taxon>
        <taxon>Caenorhabditis</taxon>
    </lineage>
</organism>
<evidence type="ECO:0000313" key="12">
    <source>
        <dbReference type="Proteomes" id="UP000008068"/>
    </source>
</evidence>
<reference evidence="12" key="1">
    <citation type="submission" date="2011-07" db="EMBL/GenBank/DDBJ databases">
        <authorList>
            <consortium name="Caenorhabditis brenneri Sequencing and Analysis Consortium"/>
            <person name="Wilson R.K."/>
        </authorList>
    </citation>
    <scope>NUCLEOTIDE SEQUENCE [LARGE SCALE GENOMIC DNA]</scope>
    <source>
        <strain evidence="12">PB2801</strain>
    </source>
</reference>
<dbReference type="SMART" id="SM01250">
    <property type="entry name" value="KAT11"/>
    <property type="match status" value="1"/>
</dbReference>
<dbReference type="GO" id="GO:0005667">
    <property type="term" value="C:transcription regulator complex"/>
    <property type="evidence" value="ECO:0007669"/>
    <property type="project" value="TreeGrafter"/>
</dbReference>
<accession>G0P860</accession>
<sequence>MVTQLTTLCTLKRMKRFELEGLVHYLNTFLTSSKSMINGKKSSREVLNSIQNTERNSTAPISNHTTEHVMSTRNRKRVLTDSNASATSSVTETGEKKRNTVKNHAGRSESSSTSTDSTPTTHEKLTCCPEAPLVDLEYNSSNRTCHGGCTIFIGDEYMRLKGIHYCMNCAATRNYKRWTKVVNRNDSVEKIVRCVNAKCGKAYHRCCSLHVQCRSPFYCSDCARDSKPTMLYEGYEPNQCDIHIRTMLNEYLKKTLNDGDELKNPISVASFKTKQEALIKNLVPPLCLPAFNKKYPSGKINYDLRSIYVFQRIEDVDVLVFAMYCQEYIGLDGNNWAVIHYMDSVPYVVSKSSGGFVFGEAIIAYLSYVKSIGFNKAHFFADPPAHANDDYIFRIHPSTHPYMTIERLIKWYNNVLKKAKEMGVVKSIRTFSQEQKRRPYEGPTSLTLFDDGLWSRVMIEAAEEIDFTEQTEIEAEFKKRLEEKFEVNAENNFFLDLSRIPSLVQEDSTKNPVLETFSIPEGRYIESGLNLESRGLLDRGIFTSVNKHGSSRSVLILSE</sequence>
<dbReference type="GO" id="GO:0045944">
    <property type="term" value="P:positive regulation of transcription by RNA polymerase II"/>
    <property type="evidence" value="ECO:0007669"/>
    <property type="project" value="TreeGrafter"/>
</dbReference>
<name>G0P860_CAEBE</name>
<dbReference type="GO" id="GO:0004402">
    <property type="term" value="F:histone acetyltransferase activity"/>
    <property type="evidence" value="ECO:0007669"/>
    <property type="project" value="InterPro"/>
</dbReference>
<evidence type="ECO:0000256" key="7">
    <source>
        <dbReference type="ARBA" id="ARBA00023242"/>
    </source>
</evidence>